<reference evidence="1 2" key="1">
    <citation type="submission" date="2023-11" db="EMBL/GenBank/DDBJ databases">
        <title>Dfirmibasis_genome.</title>
        <authorList>
            <person name="Edelbroek B."/>
            <person name="Kjellin J."/>
            <person name="Jerlstrom-Hultqvist J."/>
            <person name="Soderbom F."/>
        </authorList>
    </citation>
    <scope>NUCLEOTIDE SEQUENCE [LARGE SCALE GENOMIC DNA]</scope>
    <source>
        <strain evidence="1 2">TNS-C-14</strain>
    </source>
</reference>
<proteinExistence type="predicted"/>
<keyword evidence="2" id="KW-1185">Reference proteome</keyword>
<evidence type="ECO:0000313" key="2">
    <source>
        <dbReference type="Proteomes" id="UP001344447"/>
    </source>
</evidence>
<dbReference type="AlphaFoldDB" id="A0AAN7U3F1"/>
<comment type="caution">
    <text evidence="1">The sequence shown here is derived from an EMBL/GenBank/DDBJ whole genome shotgun (WGS) entry which is preliminary data.</text>
</comment>
<accession>A0AAN7U3F1</accession>
<gene>
    <name evidence="1" type="ORF">RB653_002733</name>
</gene>
<organism evidence="1 2">
    <name type="scientific">Dictyostelium firmibasis</name>
    <dbReference type="NCBI Taxonomy" id="79012"/>
    <lineage>
        <taxon>Eukaryota</taxon>
        <taxon>Amoebozoa</taxon>
        <taxon>Evosea</taxon>
        <taxon>Eumycetozoa</taxon>
        <taxon>Dictyostelia</taxon>
        <taxon>Dictyosteliales</taxon>
        <taxon>Dictyosteliaceae</taxon>
        <taxon>Dictyostelium</taxon>
    </lineage>
</organism>
<evidence type="ECO:0000313" key="1">
    <source>
        <dbReference type="EMBL" id="KAK5577785.1"/>
    </source>
</evidence>
<dbReference type="Proteomes" id="UP001344447">
    <property type="component" value="Unassembled WGS sequence"/>
</dbReference>
<protein>
    <submittedName>
        <fullName evidence="1">Uncharacterized protein</fullName>
    </submittedName>
</protein>
<name>A0AAN7U3F1_9MYCE</name>
<dbReference type="EMBL" id="JAVFKY010000004">
    <property type="protein sequence ID" value="KAK5577785.1"/>
    <property type="molecule type" value="Genomic_DNA"/>
</dbReference>
<sequence>MKKEEVFYKVSLVFQQATAKLIRTVLVAN</sequence>